<sequence length="64" mass="7065">MKSLIKNICISAILSSVFFLLLASIFDGEGSMTPYFIICIFLGVIIGVLCAIYQKLSVLFEKNN</sequence>
<keyword evidence="1" id="KW-1133">Transmembrane helix</keyword>
<dbReference type="EMBL" id="JAUSUO010000002">
    <property type="protein sequence ID" value="MDQ0342638.1"/>
    <property type="molecule type" value="Genomic_DNA"/>
</dbReference>
<evidence type="ECO:0000256" key="1">
    <source>
        <dbReference type="SAM" id="Phobius"/>
    </source>
</evidence>
<gene>
    <name evidence="2" type="ORF">J2S14_001450</name>
</gene>
<dbReference type="RefSeq" id="WP_244680819.1">
    <property type="nucleotide sequence ID" value="NZ_JALIRM010000002.1"/>
</dbReference>
<protein>
    <submittedName>
        <fullName evidence="2">Uncharacterized protein</fullName>
    </submittedName>
</protein>
<dbReference type="Proteomes" id="UP001232343">
    <property type="component" value="Unassembled WGS sequence"/>
</dbReference>
<keyword evidence="1" id="KW-0812">Transmembrane</keyword>
<organism evidence="2 3">
    <name type="scientific">Lederbergia wuyishanensis</name>
    <dbReference type="NCBI Taxonomy" id="1347903"/>
    <lineage>
        <taxon>Bacteria</taxon>
        <taxon>Bacillati</taxon>
        <taxon>Bacillota</taxon>
        <taxon>Bacilli</taxon>
        <taxon>Bacillales</taxon>
        <taxon>Bacillaceae</taxon>
        <taxon>Lederbergia</taxon>
    </lineage>
</organism>
<reference evidence="2 3" key="1">
    <citation type="submission" date="2023-07" db="EMBL/GenBank/DDBJ databases">
        <title>Genomic Encyclopedia of Type Strains, Phase IV (KMG-IV): sequencing the most valuable type-strain genomes for metagenomic binning, comparative biology and taxonomic classification.</title>
        <authorList>
            <person name="Goeker M."/>
        </authorList>
    </citation>
    <scope>NUCLEOTIDE SEQUENCE [LARGE SCALE GENOMIC DNA]</scope>
    <source>
        <strain evidence="2 3">DSM 27848</strain>
    </source>
</reference>
<comment type="caution">
    <text evidence="2">The sequence shown here is derived from an EMBL/GenBank/DDBJ whole genome shotgun (WGS) entry which is preliminary data.</text>
</comment>
<name>A0ABU0D2K1_9BACI</name>
<feature type="transmembrane region" description="Helical" evidence="1">
    <location>
        <begin position="32"/>
        <end position="53"/>
    </location>
</feature>
<feature type="transmembrane region" description="Helical" evidence="1">
    <location>
        <begin position="7"/>
        <end position="26"/>
    </location>
</feature>
<keyword evidence="1" id="KW-0472">Membrane</keyword>
<keyword evidence="3" id="KW-1185">Reference proteome</keyword>
<evidence type="ECO:0000313" key="2">
    <source>
        <dbReference type="EMBL" id="MDQ0342638.1"/>
    </source>
</evidence>
<proteinExistence type="predicted"/>
<evidence type="ECO:0000313" key="3">
    <source>
        <dbReference type="Proteomes" id="UP001232343"/>
    </source>
</evidence>
<accession>A0ABU0D2K1</accession>